<dbReference type="KEGG" id="mpd:MCP_0757"/>
<feature type="domain" description="Pyridoxamine 5'-phosphate oxidase N-terminal" evidence="1">
    <location>
        <begin position="4"/>
        <end position="119"/>
    </location>
</feature>
<dbReference type="RefSeq" id="WP_012899509.1">
    <property type="nucleotide sequence ID" value="NC_013665.1"/>
</dbReference>
<dbReference type="EMBL" id="AP011532">
    <property type="protein sequence ID" value="BAI60829.1"/>
    <property type="molecule type" value="Genomic_DNA"/>
</dbReference>
<gene>
    <name evidence="2" type="ordered locus">MCP_0757</name>
</gene>
<dbReference type="eggNOG" id="arCOG00518">
    <property type="taxonomic scope" value="Archaea"/>
</dbReference>
<evidence type="ECO:0000313" key="2">
    <source>
        <dbReference type="EMBL" id="BAI60829.1"/>
    </source>
</evidence>
<reference evidence="2 3" key="2">
    <citation type="journal article" date="2008" name="Int. J. Syst. Evol. Microbiol.">
        <title>Methanocella paludicola gen. nov., sp. nov., a methane-producing archaeon, the first isolate of the lineage 'Rice Cluster I', and proposal of the new archaeal order Methanocellales ord. nov.</title>
        <authorList>
            <person name="Sakai S."/>
            <person name="Imachi H."/>
            <person name="Hanada S."/>
            <person name="Ohashi A."/>
            <person name="Harada H."/>
            <person name="Kamagata Y."/>
        </authorList>
    </citation>
    <scope>NUCLEOTIDE SEQUENCE [LARGE SCALE GENOMIC DNA]</scope>
    <source>
        <strain evidence="3">DSM 17711 / JCM 13418 / NBRC 101707 / SANAE</strain>
    </source>
</reference>
<dbReference type="PANTHER" id="PTHR40660:SF1">
    <property type="entry name" value="5'-PHOSPHATE OXIDASE PUTATIVE DOMAIN-CONTAINING PROTEIN-RELATED"/>
    <property type="match status" value="1"/>
</dbReference>
<dbReference type="AlphaFoldDB" id="D1YWK7"/>
<keyword evidence="3" id="KW-1185">Reference proteome</keyword>
<reference evidence="2 3" key="1">
    <citation type="journal article" date="2007" name="Appl. Environ. Microbiol.">
        <title>Isolation of key methanogens for global methane emission from rice paddy fields: a novel isolate affiliated with the clone cluster rice cluster I.</title>
        <authorList>
            <person name="Sakai S."/>
            <person name="Imachi H."/>
            <person name="Sekiguchi Y."/>
            <person name="Ohashi A."/>
            <person name="Harada H."/>
            <person name="Kamagata Y."/>
        </authorList>
    </citation>
    <scope>NUCLEOTIDE SEQUENCE [LARGE SCALE GENOMIC DNA]</scope>
    <source>
        <strain evidence="3">DSM 17711 / JCM 13418 / NBRC 101707 / SANAE</strain>
    </source>
</reference>
<reference evidence="3" key="3">
    <citation type="journal article" date="2011" name="PLoS ONE">
        <title>Genome sequence of a mesophilic hydrogenotrophic methanogen Methanocella paludicola, the first cultivated representative of the order Methanocellales.</title>
        <authorList>
            <person name="Sakai S."/>
            <person name="Takaki Y."/>
            <person name="Shimamura S."/>
            <person name="Sekine M."/>
            <person name="Tajima T."/>
            <person name="Kosugi H."/>
            <person name="Ichikawa N."/>
            <person name="Tasumi E."/>
            <person name="Hiraki A.T."/>
            <person name="Shimizu A."/>
            <person name="Kato Y."/>
            <person name="Nishiko R."/>
            <person name="Mori K."/>
            <person name="Fujita N."/>
            <person name="Imachi H."/>
            <person name="Takai K."/>
        </authorList>
    </citation>
    <scope>NUCLEOTIDE SEQUENCE [LARGE SCALE GENOMIC DNA]</scope>
    <source>
        <strain evidence="3">DSM 17711 / JCM 13418 / NBRC 101707 / SANAE</strain>
    </source>
</reference>
<dbReference type="Pfam" id="PF01243">
    <property type="entry name" value="PNPOx_N"/>
    <property type="match status" value="1"/>
</dbReference>
<name>D1YWK7_METPS</name>
<dbReference type="OrthoDB" id="11359at2157"/>
<dbReference type="InterPro" id="IPR012349">
    <property type="entry name" value="Split_barrel_FMN-bd"/>
</dbReference>
<accession>D1YWK7</accession>
<proteinExistence type="predicted"/>
<sequence>MVKLTNEIKDTLAAAKFAWLATAAKDGTPNVVVVAAFRLLDDESLLVSDQFFLKTLANLEENPKVAISWWSDKGGFQIKGTAAVHTSGPVFKDNVEWMKVKWPRFTPKGAVVVKITDAYVLKAGPDAGKKLL</sequence>
<dbReference type="GeneID" id="8680795"/>
<organism evidence="2 3">
    <name type="scientific">Methanocella paludicola (strain DSM 17711 / JCM 13418 / NBRC 101707 / SANAE)</name>
    <dbReference type="NCBI Taxonomy" id="304371"/>
    <lineage>
        <taxon>Archaea</taxon>
        <taxon>Methanobacteriati</taxon>
        <taxon>Methanobacteriota</taxon>
        <taxon>Stenosarchaea group</taxon>
        <taxon>Methanomicrobia</taxon>
        <taxon>Methanocellales</taxon>
        <taxon>Methanocellaceae</taxon>
        <taxon>Methanocella</taxon>
    </lineage>
</organism>
<dbReference type="PANTHER" id="PTHR40660">
    <property type="entry name" value="5'-PHOSPHATE OXIDASE PUTATIVE DOMAIN-CONTAINING PROTEIN-RELATED"/>
    <property type="match status" value="1"/>
</dbReference>
<dbReference type="Gene3D" id="2.30.110.10">
    <property type="entry name" value="Electron Transport, Fmn-binding Protein, Chain A"/>
    <property type="match status" value="1"/>
</dbReference>
<dbReference type="SUPFAM" id="SSF50475">
    <property type="entry name" value="FMN-binding split barrel"/>
    <property type="match status" value="1"/>
</dbReference>
<evidence type="ECO:0000259" key="1">
    <source>
        <dbReference type="Pfam" id="PF01243"/>
    </source>
</evidence>
<protein>
    <recommendedName>
        <fullName evidence="1">Pyridoxamine 5'-phosphate oxidase N-terminal domain-containing protein</fullName>
    </recommendedName>
</protein>
<dbReference type="STRING" id="304371.MCP_0757"/>
<dbReference type="InParanoid" id="D1YWK7"/>
<dbReference type="Proteomes" id="UP000001882">
    <property type="component" value="Chromosome"/>
</dbReference>
<dbReference type="InterPro" id="IPR011576">
    <property type="entry name" value="Pyridox_Oxase_N"/>
</dbReference>
<evidence type="ECO:0000313" key="3">
    <source>
        <dbReference type="Proteomes" id="UP000001882"/>
    </source>
</evidence>